<dbReference type="GO" id="GO:0006508">
    <property type="term" value="P:proteolysis"/>
    <property type="evidence" value="ECO:0007669"/>
    <property type="project" value="UniProtKB-KW"/>
</dbReference>
<gene>
    <name evidence="7" type="ORF">IV87_GL001261</name>
    <name evidence="8" type="ORF">SAMN04487973_104115</name>
</gene>
<evidence type="ECO:0000256" key="4">
    <source>
        <dbReference type="ARBA" id="ARBA00022807"/>
    </source>
</evidence>
<dbReference type="PROSITE" id="PS51935">
    <property type="entry name" value="NLPC_P60"/>
    <property type="match status" value="1"/>
</dbReference>
<dbReference type="InterPro" id="IPR000064">
    <property type="entry name" value="NLP_P60_dom"/>
</dbReference>
<reference evidence="7 9" key="1">
    <citation type="journal article" date="2015" name="Genome Announc.">
        <title>Expanding the biotechnology potential of lactobacilli through comparative genomics of 213 strains and associated genera.</title>
        <authorList>
            <person name="Sun Z."/>
            <person name="Harris H.M."/>
            <person name="McCann A."/>
            <person name="Guo C."/>
            <person name="Argimon S."/>
            <person name="Zhang W."/>
            <person name="Yang X."/>
            <person name="Jeffery I.B."/>
            <person name="Cooney J.C."/>
            <person name="Kagawa T.F."/>
            <person name="Liu W."/>
            <person name="Song Y."/>
            <person name="Salvetti E."/>
            <person name="Wrobel A."/>
            <person name="Rasinkangas P."/>
            <person name="Parkhill J."/>
            <person name="Rea M.C."/>
            <person name="O'Sullivan O."/>
            <person name="Ritari J."/>
            <person name="Douillard F.P."/>
            <person name="Paul Ross R."/>
            <person name="Yang R."/>
            <person name="Briner A.E."/>
            <person name="Felis G.E."/>
            <person name="de Vos W.M."/>
            <person name="Barrangou R."/>
            <person name="Klaenhammer T.R."/>
            <person name="Caufield P.W."/>
            <person name="Cui Y."/>
            <person name="Zhang H."/>
            <person name="O'Toole P.W."/>
        </authorList>
    </citation>
    <scope>NUCLEOTIDE SEQUENCE [LARGE SCALE GENOMIC DNA]</scope>
    <source>
        <strain evidence="7 9">DSM 22301</strain>
    </source>
</reference>
<reference evidence="8 10" key="2">
    <citation type="submission" date="2016-10" db="EMBL/GenBank/DDBJ databases">
        <authorList>
            <person name="Varghese N."/>
            <person name="Submissions S."/>
        </authorList>
    </citation>
    <scope>NUCLEOTIDE SEQUENCE [LARGE SCALE GENOMIC DNA]</scope>
    <source>
        <strain evidence="8 10">CGMCC 1.3889</strain>
    </source>
</reference>
<keyword evidence="4" id="KW-0788">Thiol protease</keyword>
<comment type="caution">
    <text evidence="7">The sequence shown here is derived from an EMBL/GenBank/DDBJ whole genome shotgun (WGS) entry which is preliminary data.</text>
</comment>
<dbReference type="Proteomes" id="UP000051749">
    <property type="component" value="Unassembled WGS sequence"/>
</dbReference>
<evidence type="ECO:0000256" key="1">
    <source>
        <dbReference type="ARBA" id="ARBA00007074"/>
    </source>
</evidence>
<dbReference type="Pfam" id="PF00877">
    <property type="entry name" value="NLPC_P60"/>
    <property type="match status" value="1"/>
</dbReference>
<feature type="signal peptide" evidence="5">
    <location>
        <begin position="1"/>
        <end position="31"/>
    </location>
</feature>
<organism evidence="7 9">
    <name type="scientific">Pediococcus ethanolidurans</name>
    <dbReference type="NCBI Taxonomy" id="319653"/>
    <lineage>
        <taxon>Bacteria</taxon>
        <taxon>Bacillati</taxon>
        <taxon>Bacillota</taxon>
        <taxon>Bacilli</taxon>
        <taxon>Lactobacillales</taxon>
        <taxon>Lactobacillaceae</taxon>
        <taxon>Pediococcus</taxon>
    </lineage>
</organism>
<dbReference type="GeneID" id="76042842"/>
<keyword evidence="2" id="KW-0645">Protease</keyword>
<evidence type="ECO:0000259" key="6">
    <source>
        <dbReference type="PROSITE" id="PS51935"/>
    </source>
</evidence>
<keyword evidence="10" id="KW-1185">Reference proteome</keyword>
<dbReference type="PANTHER" id="PTHR47053">
    <property type="entry name" value="MUREIN DD-ENDOPEPTIDASE MEPH-RELATED"/>
    <property type="match status" value="1"/>
</dbReference>
<dbReference type="InterPro" id="IPR051202">
    <property type="entry name" value="Peptidase_C40"/>
</dbReference>
<keyword evidence="3 8" id="KW-0378">Hydrolase</keyword>
<accession>A0A0R2KAE9</accession>
<evidence type="ECO:0000313" key="7">
    <source>
        <dbReference type="EMBL" id="KRN83229.1"/>
    </source>
</evidence>
<dbReference type="STRING" id="319653.SAMN04487973_104115"/>
<proteinExistence type="inferred from homology"/>
<feature type="domain" description="NlpC/P60" evidence="6">
    <location>
        <begin position="59"/>
        <end position="180"/>
    </location>
</feature>
<comment type="similarity">
    <text evidence="1">Belongs to the peptidase C40 family.</text>
</comment>
<dbReference type="PANTHER" id="PTHR47053:SF1">
    <property type="entry name" value="MUREIN DD-ENDOPEPTIDASE MEPH-RELATED"/>
    <property type="match status" value="1"/>
</dbReference>
<name>A0A0R2KAE9_9LACO</name>
<evidence type="ECO:0000256" key="2">
    <source>
        <dbReference type="ARBA" id="ARBA00022670"/>
    </source>
</evidence>
<dbReference type="Proteomes" id="UP000182818">
    <property type="component" value="Unassembled WGS sequence"/>
</dbReference>
<dbReference type="PATRIC" id="fig|319653.3.peg.1277"/>
<dbReference type="InterPro" id="IPR038765">
    <property type="entry name" value="Papain-like_cys_pep_sf"/>
</dbReference>
<evidence type="ECO:0000313" key="10">
    <source>
        <dbReference type="Proteomes" id="UP000182818"/>
    </source>
</evidence>
<dbReference type="SUPFAM" id="SSF54001">
    <property type="entry name" value="Cysteine proteinases"/>
    <property type="match status" value="1"/>
</dbReference>
<dbReference type="EMBL" id="FOGK01000004">
    <property type="protein sequence ID" value="SER31616.1"/>
    <property type="molecule type" value="Genomic_DNA"/>
</dbReference>
<dbReference type="GO" id="GO:0008234">
    <property type="term" value="F:cysteine-type peptidase activity"/>
    <property type="evidence" value="ECO:0007669"/>
    <property type="project" value="UniProtKB-KW"/>
</dbReference>
<dbReference type="Gene3D" id="3.90.1720.10">
    <property type="entry name" value="endopeptidase domain like (from Nostoc punctiforme)"/>
    <property type="match status" value="1"/>
</dbReference>
<evidence type="ECO:0000256" key="3">
    <source>
        <dbReference type="ARBA" id="ARBA00022801"/>
    </source>
</evidence>
<feature type="chain" id="PRO_5039318557" evidence="5">
    <location>
        <begin position="32"/>
        <end position="180"/>
    </location>
</feature>
<evidence type="ECO:0000256" key="5">
    <source>
        <dbReference type="SAM" id="SignalP"/>
    </source>
</evidence>
<dbReference type="AlphaFoldDB" id="A0A0R2KAE9"/>
<evidence type="ECO:0000313" key="9">
    <source>
        <dbReference type="Proteomes" id="UP000051749"/>
    </source>
</evidence>
<sequence>MIKTNFKHALMLAVGVAGLALGSTTVASANANDGGNQQYSATQTAENSQTVKTMETTDTTGNAAVVSEALTLAKKHIPYVWGGESQRGMDCSGLTEWVYAHVTGKSLGHNTVIQEGHVAKQTVAQAQPGDLLFWGAQGSSYHVGIYIGNGKYVAAPAPGQYVSVQSISSSFMPSFSGHVV</sequence>
<dbReference type="RefSeq" id="WP_057805198.1">
    <property type="nucleotide sequence ID" value="NZ_BJYP01000010.1"/>
</dbReference>
<evidence type="ECO:0000313" key="8">
    <source>
        <dbReference type="EMBL" id="SER31616.1"/>
    </source>
</evidence>
<protein>
    <submittedName>
        <fullName evidence="8">Cell wall-associated hydrolase, NlpC family</fullName>
    </submittedName>
</protein>
<keyword evidence="5" id="KW-0732">Signal</keyword>
<dbReference type="EMBL" id="JQBY01000003">
    <property type="protein sequence ID" value="KRN83229.1"/>
    <property type="molecule type" value="Genomic_DNA"/>
</dbReference>